<sequence>MTADHFSKRLSHGVYHSHSRSRNLLSLPLYPSDLVLPQRRQKSHSSLACPISRSFRSAALLLLTAFAFFVFDVVQTPKTVSSWNTFVPNPSSHPHPTHSLDQQPSDAADVQPHLLSESEKQMVVPQPTAAPSPSEQQNQLSPPIHLSPQTEAPDESTSNSQSLLSSEESNKETAQNQKAQNTKTQNLDPDVQQQLTNSLPTETSSPQNAATDEENGHTQTSTPDTNQSEHTSTSAKNTASQHEATAATTPQPNQRDPTDFSNFDSNTALNYFHLHKTGGVSFKERLFDFFNLENKVTSLGKRVNVLDTCHMSGPDRPALGIEAQWSCDWGSMEQLSEAERDQIDVILGHQYWEKGAEYWVPNRDLRYFTVMRHPLHRKISFFYHFFVRNAGKKEESVQFEELIRFIVGKDMPESTLIRDAGPNYYASRLCSDGFSGFENHMFRVDEEKSNDMVRKSIERLRRKFVFIGLQTQEKASLCMLRKSVAAFSEAHGIEELDGLELIDKARERMNSGSYSYTGKIVWEKMSEQERNEFKRVEKVDLAIYQESVKMFDEMVRKFGCRHLVRDNEEDSIGV</sequence>
<name>A0A2V3IWK6_9FLOR</name>
<dbReference type="Proteomes" id="UP000247409">
    <property type="component" value="Unassembled WGS sequence"/>
</dbReference>
<keyword evidence="3" id="KW-1185">Reference proteome</keyword>
<dbReference type="AlphaFoldDB" id="A0A2V3IWK6"/>
<comment type="caution">
    <text evidence="2">The sequence shown here is derived from an EMBL/GenBank/DDBJ whole genome shotgun (WGS) entry which is preliminary data.</text>
</comment>
<dbReference type="InterPro" id="IPR027417">
    <property type="entry name" value="P-loop_NTPase"/>
</dbReference>
<feature type="compositionally biased region" description="Polar residues" evidence="1">
    <location>
        <begin position="191"/>
        <end position="210"/>
    </location>
</feature>
<feature type="compositionally biased region" description="Low complexity" evidence="1">
    <location>
        <begin position="90"/>
        <end position="99"/>
    </location>
</feature>
<protein>
    <submittedName>
        <fullName evidence="2">Uncharacterized protein</fullName>
    </submittedName>
</protein>
<dbReference type="PANTHER" id="PTHR32301:SF6">
    <property type="entry name" value="GOLVESIN-RELATED"/>
    <property type="match status" value="1"/>
</dbReference>
<organism evidence="2 3">
    <name type="scientific">Gracilariopsis chorda</name>
    <dbReference type="NCBI Taxonomy" id="448386"/>
    <lineage>
        <taxon>Eukaryota</taxon>
        <taxon>Rhodophyta</taxon>
        <taxon>Florideophyceae</taxon>
        <taxon>Rhodymeniophycidae</taxon>
        <taxon>Gracilariales</taxon>
        <taxon>Gracilariaceae</taxon>
        <taxon>Gracilariopsis</taxon>
    </lineage>
</organism>
<dbReference type="OrthoDB" id="10433003at2759"/>
<evidence type="ECO:0000313" key="3">
    <source>
        <dbReference type="Proteomes" id="UP000247409"/>
    </source>
</evidence>
<accession>A0A2V3IWK6</accession>
<gene>
    <name evidence="2" type="ORF">BWQ96_04103</name>
</gene>
<feature type="region of interest" description="Disordered" evidence="1">
    <location>
        <begin position="85"/>
        <end position="262"/>
    </location>
</feature>
<reference evidence="2 3" key="1">
    <citation type="journal article" date="2018" name="Mol. Biol. Evol.">
        <title>Analysis of the draft genome of the red seaweed Gracilariopsis chorda provides insights into genome size evolution in Rhodophyta.</title>
        <authorList>
            <person name="Lee J."/>
            <person name="Yang E.C."/>
            <person name="Graf L."/>
            <person name="Yang J.H."/>
            <person name="Qiu H."/>
            <person name="Zel Zion U."/>
            <person name="Chan C.X."/>
            <person name="Stephens T.G."/>
            <person name="Weber A.P.M."/>
            <person name="Boo G.H."/>
            <person name="Boo S.M."/>
            <person name="Kim K.M."/>
            <person name="Shin Y."/>
            <person name="Jung M."/>
            <person name="Lee S.J."/>
            <person name="Yim H.S."/>
            <person name="Lee J.H."/>
            <person name="Bhattacharya D."/>
            <person name="Yoon H.S."/>
        </authorList>
    </citation>
    <scope>NUCLEOTIDE SEQUENCE [LARGE SCALE GENOMIC DNA]</scope>
    <source>
        <strain evidence="2 3">SKKU-2015</strain>
        <tissue evidence="2">Whole body</tissue>
    </source>
</reference>
<feature type="compositionally biased region" description="Polar residues" evidence="1">
    <location>
        <begin position="217"/>
        <end position="262"/>
    </location>
</feature>
<feature type="compositionally biased region" description="Low complexity" evidence="1">
    <location>
        <begin position="155"/>
        <end position="186"/>
    </location>
</feature>
<dbReference type="InterPro" id="IPR053259">
    <property type="entry name" value="Golvesin-related_Golgi"/>
</dbReference>
<evidence type="ECO:0000256" key="1">
    <source>
        <dbReference type="SAM" id="MobiDB-lite"/>
    </source>
</evidence>
<dbReference type="EMBL" id="NBIV01000044">
    <property type="protein sequence ID" value="PXF46097.1"/>
    <property type="molecule type" value="Genomic_DNA"/>
</dbReference>
<proteinExistence type="predicted"/>
<feature type="compositionally biased region" description="Polar residues" evidence="1">
    <location>
        <begin position="129"/>
        <end position="141"/>
    </location>
</feature>
<evidence type="ECO:0000313" key="2">
    <source>
        <dbReference type="EMBL" id="PXF46097.1"/>
    </source>
</evidence>
<dbReference type="Gene3D" id="3.40.50.300">
    <property type="entry name" value="P-loop containing nucleotide triphosphate hydrolases"/>
    <property type="match status" value="1"/>
</dbReference>
<dbReference type="PANTHER" id="PTHR32301">
    <property type="entry name" value="COUNTIN RECEPTOR CNR3-RELATED"/>
    <property type="match status" value="1"/>
</dbReference>